<sequence length="144" mass="15757">MSQSTGQFRAHHQSTSQDWAALSAWVARQGHTLETSGARQFAGGKANLNYLVVLDGQPAVFRRPPAGPIAEGANDMAREWRVLSRLGDGFALAPRGLLYCDDPDVLAAPSSSWSTARGWQSAESYRRGCPSMRRRASRRLSSRP</sequence>
<dbReference type="SUPFAM" id="SSF56112">
    <property type="entry name" value="Protein kinase-like (PK-like)"/>
    <property type="match status" value="1"/>
</dbReference>
<dbReference type="EMBL" id="JAOJ01000001">
    <property type="protein sequence ID" value="EUA73887.1"/>
    <property type="molecule type" value="Genomic_DNA"/>
</dbReference>
<dbReference type="GO" id="GO:0016740">
    <property type="term" value="F:transferase activity"/>
    <property type="evidence" value="ECO:0007669"/>
    <property type="project" value="UniProtKB-KW"/>
</dbReference>
<dbReference type="Pfam" id="PF01636">
    <property type="entry name" value="APH"/>
    <property type="match status" value="1"/>
</dbReference>
<evidence type="ECO:0000313" key="2">
    <source>
        <dbReference type="EMBL" id="EUA73887.1"/>
    </source>
</evidence>
<name>X8DZ24_9MYCO</name>
<dbReference type="InterPro" id="IPR002575">
    <property type="entry name" value="Aminoglycoside_PTrfase"/>
</dbReference>
<organism evidence="2 3">
    <name type="scientific">Mycobacteroides abscessus subsp. bolletii 1513</name>
    <dbReference type="NCBI Taxonomy" id="1299321"/>
    <lineage>
        <taxon>Bacteria</taxon>
        <taxon>Bacillati</taxon>
        <taxon>Actinomycetota</taxon>
        <taxon>Actinomycetes</taxon>
        <taxon>Mycobacteriales</taxon>
        <taxon>Mycobacteriaceae</taxon>
        <taxon>Mycobacteroides</taxon>
        <taxon>Mycobacteroides abscessus</taxon>
    </lineage>
</organism>
<dbReference type="PATRIC" id="fig|1299321.3.peg.116"/>
<evidence type="ECO:0000313" key="3">
    <source>
        <dbReference type="Proteomes" id="UP000023351"/>
    </source>
</evidence>
<reference evidence="2 3" key="1">
    <citation type="submission" date="2013-12" db="EMBL/GenBank/DDBJ databases">
        <authorList>
            <person name="Zelazny A."/>
            <person name="Olivier K."/>
            <person name="Holland S."/>
            <person name="Lenaerts A."/>
            <person name="Ordway D."/>
            <person name="DeGroote M.A."/>
            <person name="Parker T."/>
            <person name="Sizemore C."/>
            <person name="Tallon L.J."/>
            <person name="Sadzewicz L.K."/>
            <person name="Sengamalay N."/>
            <person name="Fraser C.M."/>
            <person name="Hine E."/>
            <person name="Shefchek K.A."/>
            <person name="Das S.P."/>
            <person name="Tettelin H."/>
        </authorList>
    </citation>
    <scope>NUCLEOTIDE SEQUENCE [LARGE SCALE GENOMIC DNA]</scope>
    <source>
        <strain evidence="2 3">1513</strain>
    </source>
</reference>
<keyword evidence="2" id="KW-0808">Transferase</keyword>
<dbReference type="Proteomes" id="UP000023351">
    <property type="component" value="Unassembled WGS sequence"/>
</dbReference>
<gene>
    <name evidence="2" type="ORF">I540_0128</name>
</gene>
<evidence type="ECO:0000259" key="1">
    <source>
        <dbReference type="Pfam" id="PF01636"/>
    </source>
</evidence>
<protein>
    <submittedName>
        <fullName evidence="2">Phosphotransferase enzyme family protein</fullName>
    </submittedName>
</protein>
<dbReference type="Gene3D" id="3.30.200.20">
    <property type="entry name" value="Phosphorylase Kinase, domain 1"/>
    <property type="match status" value="1"/>
</dbReference>
<dbReference type="AlphaFoldDB" id="X8DZ24"/>
<accession>X8DZ24</accession>
<comment type="caution">
    <text evidence="2">The sequence shown here is derived from an EMBL/GenBank/DDBJ whole genome shotgun (WGS) entry which is preliminary data.</text>
</comment>
<proteinExistence type="predicted"/>
<feature type="domain" description="Aminoglycoside phosphotransferase" evidence="1">
    <location>
        <begin position="38"/>
        <end position="108"/>
    </location>
</feature>
<dbReference type="InterPro" id="IPR011009">
    <property type="entry name" value="Kinase-like_dom_sf"/>
</dbReference>